<gene>
    <name evidence="1" type="ORF">ACFOWX_11965</name>
</gene>
<name>A0ABV8RI87_9SPHN</name>
<organism evidence="1 2">
    <name type="scientific">Sphingorhabdus arenilitoris</name>
    <dbReference type="NCBI Taxonomy" id="1490041"/>
    <lineage>
        <taxon>Bacteria</taxon>
        <taxon>Pseudomonadati</taxon>
        <taxon>Pseudomonadota</taxon>
        <taxon>Alphaproteobacteria</taxon>
        <taxon>Sphingomonadales</taxon>
        <taxon>Sphingomonadaceae</taxon>
        <taxon>Sphingorhabdus</taxon>
    </lineage>
</organism>
<comment type="caution">
    <text evidence="1">The sequence shown here is derived from an EMBL/GenBank/DDBJ whole genome shotgun (WGS) entry which is preliminary data.</text>
</comment>
<keyword evidence="2" id="KW-1185">Reference proteome</keyword>
<dbReference type="PROSITE" id="PS51257">
    <property type="entry name" value="PROKAR_LIPOPROTEIN"/>
    <property type="match status" value="1"/>
</dbReference>
<accession>A0ABV8RI87</accession>
<evidence type="ECO:0000313" key="2">
    <source>
        <dbReference type="Proteomes" id="UP001595887"/>
    </source>
</evidence>
<dbReference type="Proteomes" id="UP001595887">
    <property type="component" value="Unassembled WGS sequence"/>
</dbReference>
<protein>
    <recommendedName>
        <fullName evidence="3">Lipoprotein</fullName>
    </recommendedName>
</protein>
<dbReference type="EMBL" id="JBHSDH010000013">
    <property type="protein sequence ID" value="MFC4293132.1"/>
    <property type="molecule type" value="Genomic_DNA"/>
</dbReference>
<evidence type="ECO:0000313" key="1">
    <source>
        <dbReference type="EMBL" id="MFC4293132.1"/>
    </source>
</evidence>
<proteinExistence type="predicted"/>
<reference evidence="2" key="1">
    <citation type="journal article" date="2019" name="Int. J. Syst. Evol. Microbiol.">
        <title>The Global Catalogue of Microorganisms (GCM) 10K type strain sequencing project: providing services to taxonomists for standard genome sequencing and annotation.</title>
        <authorList>
            <consortium name="The Broad Institute Genomics Platform"/>
            <consortium name="The Broad Institute Genome Sequencing Center for Infectious Disease"/>
            <person name="Wu L."/>
            <person name="Ma J."/>
        </authorList>
    </citation>
    <scope>NUCLEOTIDE SEQUENCE [LARGE SCALE GENOMIC DNA]</scope>
    <source>
        <strain evidence="2">CECT 8531</strain>
    </source>
</reference>
<evidence type="ECO:0008006" key="3">
    <source>
        <dbReference type="Google" id="ProtNLM"/>
    </source>
</evidence>
<sequence length="173" mass="18359">MTPKSVLSIIVPLTLAGCATPSGEFPSLERRPFEQNSAIEAPIVPPTPVATSLPADIAAKVDTLRARYRAAAGGYAAMLPNVRARANAAARTPLGSESWIQAQLLVSRLDKERSDAVNAAAAMDDLVVAQLDVESQKPIIIISPLLRPIQAEMNDGVAKQNQEIDQLSKIIGL</sequence>